<feature type="signal peptide" evidence="1">
    <location>
        <begin position="1"/>
        <end position="29"/>
    </location>
</feature>
<dbReference type="PANTHER" id="PTHR43649">
    <property type="entry name" value="ARABINOSE-BINDING PROTEIN-RELATED"/>
    <property type="match status" value="1"/>
</dbReference>
<dbReference type="Proteomes" id="UP000219994">
    <property type="component" value="Unassembled WGS sequence"/>
</dbReference>
<keyword evidence="1" id="KW-0732">Signal</keyword>
<dbReference type="PANTHER" id="PTHR43649:SF14">
    <property type="entry name" value="BLR3389 PROTEIN"/>
    <property type="match status" value="1"/>
</dbReference>
<dbReference type="InterPro" id="IPR050490">
    <property type="entry name" value="Bact_solute-bd_prot1"/>
</dbReference>
<dbReference type="AlphaFoldDB" id="A0A2A6FQ90"/>
<dbReference type="PROSITE" id="PS51257">
    <property type="entry name" value="PROKAR_LIPOPROTEIN"/>
    <property type="match status" value="1"/>
</dbReference>
<dbReference type="InterPro" id="IPR006059">
    <property type="entry name" value="SBP"/>
</dbReference>
<accession>A0A2A6FQ90</accession>
<evidence type="ECO:0000313" key="3">
    <source>
        <dbReference type="Proteomes" id="UP000219994"/>
    </source>
</evidence>
<feature type="chain" id="PRO_5018212340" description="ABC transporter substrate-binding protein" evidence="1">
    <location>
        <begin position="30"/>
        <end position="438"/>
    </location>
</feature>
<dbReference type="EMBL" id="NAEP01000041">
    <property type="protein sequence ID" value="PDQ35035.1"/>
    <property type="molecule type" value="Genomic_DNA"/>
</dbReference>
<dbReference type="Pfam" id="PF01547">
    <property type="entry name" value="SBP_bac_1"/>
    <property type="match status" value="1"/>
</dbReference>
<sequence length="438" mass="46546">MKITKSMRRMLGGGIATLLAVALAGCAPGASTGGGGQGGGSKTGTLTFWLGGDPVGKEGSILSAYVASFESGHPGVKVSVVWTGAQHKQKVQAALVSGDLPDVVQWWGGSFMEPLITANALRPLDSYIGGSGDWQSGLIDNWSKNYTFSGKIYAAPTDASTVQLYYNRDLLSQTGISQPPGTFEDLLAAVKALRAKGVTPISINGKDGWPLQEVYTYLAMRNGGAGLIFDALSGKRPWTDPAFVLAGTQLRQLIDAGAFADGWLADDTAAADARFMTGKAAMYIFGSWTLNSVVSADDKTLIDKVDYVPFPLTAGGKGTLTELQGGPNGALGISTKSKMADIAWEFIKGYTSVEHASQVATGTLVLVPNKIRYDRSTVPAIYNDHVDQLAKATGFNLFWNELLKPEDNTKFTDLNNSLAEGKITPQQMMDQFAAYMKK</sequence>
<dbReference type="Gene3D" id="3.40.190.10">
    <property type="entry name" value="Periplasmic binding protein-like II"/>
    <property type="match status" value="2"/>
</dbReference>
<dbReference type="SUPFAM" id="SSF53850">
    <property type="entry name" value="Periplasmic binding protein-like II"/>
    <property type="match status" value="1"/>
</dbReference>
<organism evidence="2 3">
    <name type="scientific">Candidatus Lumbricidiphila eiseniae</name>
    <dbReference type="NCBI Taxonomy" id="1969409"/>
    <lineage>
        <taxon>Bacteria</taxon>
        <taxon>Bacillati</taxon>
        <taxon>Actinomycetota</taxon>
        <taxon>Actinomycetes</taxon>
        <taxon>Micrococcales</taxon>
        <taxon>Microbacteriaceae</taxon>
        <taxon>Candidatus Lumbricidiphila</taxon>
    </lineage>
</organism>
<reference evidence="3" key="1">
    <citation type="submission" date="2017-03" db="EMBL/GenBank/DDBJ databases">
        <authorList>
            <person name="Lund M.B."/>
        </authorList>
    </citation>
    <scope>NUCLEOTIDE SEQUENCE [LARGE SCALE GENOMIC DNA]</scope>
</reference>
<gene>
    <name evidence="2" type="ORF">B5766_07860</name>
</gene>
<name>A0A2A6FQ90_9MICO</name>
<proteinExistence type="predicted"/>
<protein>
    <recommendedName>
        <fullName evidence="4">ABC transporter substrate-binding protein</fullName>
    </recommendedName>
</protein>
<evidence type="ECO:0008006" key="4">
    <source>
        <dbReference type="Google" id="ProtNLM"/>
    </source>
</evidence>
<comment type="caution">
    <text evidence="2">The sequence shown here is derived from an EMBL/GenBank/DDBJ whole genome shotgun (WGS) entry which is preliminary data.</text>
</comment>
<evidence type="ECO:0000256" key="1">
    <source>
        <dbReference type="SAM" id="SignalP"/>
    </source>
</evidence>
<evidence type="ECO:0000313" key="2">
    <source>
        <dbReference type="EMBL" id="PDQ35035.1"/>
    </source>
</evidence>